<name>A0A850EIN3_9BACL</name>
<evidence type="ECO:0000313" key="2">
    <source>
        <dbReference type="Proteomes" id="UP000564806"/>
    </source>
</evidence>
<evidence type="ECO:0000313" key="1">
    <source>
        <dbReference type="EMBL" id="NUU60758.1"/>
    </source>
</evidence>
<reference evidence="1" key="1">
    <citation type="submission" date="2020-06" db="EMBL/GenBank/DDBJ databases">
        <title>Paenibacillus sp. nov., isolated from soil.</title>
        <authorList>
            <person name="Seo Y.L."/>
        </authorList>
    </citation>
    <scope>NUCLEOTIDE SEQUENCE [LARGE SCALE GENOMIC DNA]</scope>
    <source>
        <strain evidence="1">JW14</strain>
    </source>
</reference>
<dbReference type="Proteomes" id="UP000564806">
    <property type="component" value="Unassembled WGS sequence"/>
</dbReference>
<keyword evidence="2" id="KW-1185">Reference proteome</keyword>
<sequence>MVEALEGKEVAIHFLDGTSVRGGVLKETGDKYLKYVTEYQEMYIPITSIQAVTLDIKEHVHPRIGFAQ</sequence>
<dbReference type="EMBL" id="JABWCS010000203">
    <property type="protein sequence ID" value="NUU60758.1"/>
    <property type="molecule type" value="Genomic_DNA"/>
</dbReference>
<accession>A0A850EIN3</accession>
<organism evidence="1 2">
    <name type="scientific">Paenibacillus agri</name>
    <dbReference type="NCBI Taxonomy" id="2744309"/>
    <lineage>
        <taxon>Bacteria</taxon>
        <taxon>Bacillati</taxon>
        <taxon>Bacillota</taxon>
        <taxon>Bacilli</taxon>
        <taxon>Bacillales</taxon>
        <taxon>Paenibacillaceae</taxon>
        <taxon>Paenibacillus</taxon>
    </lineage>
</organism>
<dbReference type="RefSeq" id="WP_066372119.1">
    <property type="nucleotide sequence ID" value="NZ_JABWCS010000203.1"/>
</dbReference>
<comment type="caution">
    <text evidence="1">The sequence shown here is derived from an EMBL/GenBank/DDBJ whole genome shotgun (WGS) entry which is preliminary data.</text>
</comment>
<protein>
    <submittedName>
        <fullName evidence="1">Uncharacterized protein</fullName>
    </submittedName>
</protein>
<gene>
    <name evidence="1" type="ORF">HPT30_10415</name>
</gene>
<proteinExistence type="predicted"/>
<dbReference type="AlphaFoldDB" id="A0A850EIN3"/>